<organism evidence="3 4">
    <name type="scientific">Wickerhamiella sorbophila</name>
    <dbReference type="NCBI Taxonomy" id="45607"/>
    <lineage>
        <taxon>Eukaryota</taxon>
        <taxon>Fungi</taxon>
        <taxon>Dikarya</taxon>
        <taxon>Ascomycota</taxon>
        <taxon>Saccharomycotina</taxon>
        <taxon>Dipodascomycetes</taxon>
        <taxon>Dipodascales</taxon>
        <taxon>Trichomonascaceae</taxon>
        <taxon>Wickerhamiella</taxon>
    </lineage>
</organism>
<feature type="compositionally biased region" description="Polar residues" evidence="1">
    <location>
        <begin position="420"/>
        <end position="433"/>
    </location>
</feature>
<name>A0A2T0FN18_9ASCO</name>
<dbReference type="GO" id="GO:0072583">
    <property type="term" value="P:clathrin-dependent endocytosis"/>
    <property type="evidence" value="ECO:0007669"/>
    <property type="project" value="TreeGrafter"/>
</dbReference>
<dbReference type="Gene3D" id="1.10.287.110">
    <property type="entry name" value="DnaJ domain"/>
    <property type="match status" value="1"/>
</dbReference>
<comment type="caution">
    <text evidence="3">The sequence shown here is derived from an EMBL/GenBank/DDBJ whole genome shotgun (WGS) entry which is preliminary data.</text>
</comment>
<dbReference type="STRING" id="45607.A0A2T0FN18"/>
<dbReference type="GO" id="GO:0030276">
    <property type="term" value="F:clathrin binding"/>
    <property type="evidence" value="ECO:0007669"/>
    <property type="project" value="TreeGrafter"/>
</dbReference>
<feature type="region of interest" description="Disordered" evidence="1">
    <location>
        <begin position="46"/>
        <end position="187"/>
    </location>
</feature>
<dbReference type="RefSeq" id="XP_024666315.1">
    <property type="nucleotide sequence ID" value="XM_024810547.1"/>
</dbReference>
<dbReference type="InterPro" id="IPR011990">
    <property type="entry name" value="TPR-like_helical_dom_sf"/>
</dbReference>
<dbReference type="CDD" id="cd14298">
    <property type="entry name" value="UBA2_scUBP14_like"/>
    <property type="match status" value="1"/>
</dbReference>
<dbReference type="EMBL" id="NDIQ01000022">
    <property type="protein sequence ID" value="PRT56370.1"/>
    <property type="molecule type" value="Genomic_DNA"/>
</dbReference>
<evidence type="ECO:0000259" key="2">
    <source>
        <dbReference type="PROSITE" id="PS50030"/>
    </source>
</evidence>
<dbReference type="PANTHER" id="PTHR23172">
    <property type="entry name" value="AUXILIN/CYCLIN G-ASSOCIATED KINASE-RELATED"/>
    <property type="match status" value="1"/>
</dbReference>
<dbReference type="AlphaFoldDB" id="A0A2T0FN18"/>
<feature type="compositionally biased region" description="Low complexity" evidence="1">
    <location>
        <begin position="66"/>
        <end position="79"/>
    </location>
</feature>
<feature type="compositionally biased region" description="Low complexity" evidence="1">
    <location>
        <begin position="153"/>
        <end position="162"/>
    </location>
</feature>
<feature type="compositionally biased region" description="Polar residues" evidence="1">
    <location>
        <begin position="128"/>
        <end position="138"/>
    </location>
</feature>
<dbReference type="SUPFAM" id="SSF48452">
    <property type="entry name" value="TPR-like"/>
    <property type="match status" value="1"/>
</dbReference>
<gene>
    <name evidence="3" type="ORF">B9G98_03990</name>
</gene>
<dbReference type="PROSITE" id="PS50030">
    <property type="entry name" value="UBA"/>
    <property type="match status" value="1"/>
</dbReference>
<protein>
    <submittedName>
        <fullName evidence="3">UBA domain-containing protein 7</fullName>
    </submittedName>
</protein>
<dbReference type="SUPFAM" id="SSF46934">
    <property type="entry name" value="UBA-like"/>
    <property type="match status" value="1"/>
</dbReference>
<dbReference type="FunFam" id="1.10.287.110:FF:000002">
    <property type="entry name" value="putative tyrosine-protein phosphatase auxilin isoform X2"/>
    <property type="match status" value="1"/>
</dbReference>
<dbReference type="GeneID" id="36517738"/>
<feature type="region of interest" description="Disordered" evidence="1">
    <location>
        <begin position="570"/>
        <end position="610"/>
    </location>
</feature>
<keyword evidence="4" id="KW-1185">Reference proteome</keyword>
<dbReference type="GO" id="GO:0031982">
    <property type="term" value="C:vesicle"/>
    <property type="evidence" value="ECO:0007669"/>
    <property type="project" value="TreeGrafter"/>
</dbReference>
<sequence>MLAYFSRLATSQHFVYSMDSFAGLGFSGSKRTDKLSLAEQLKNAEQAKANARAQQANEWDSLFGGSSASASPAPSQQPSTVGHTPPLASGGSKAQSSLLDEFDVFNSAKPAAPSQPTNDKPSRAQVAEGSTGSGSTFDSKPRRPQQDFDSQMQPQREQVPRQPQREPQRQPPRQPSRQASRSDADSAEDANIAQLVDMGFDAEVARKALRAMNGDVRGAVSYIMADAQGMPLPEPRRSTQDYDVSALATEFGTTVLAKASSMWSFGKKHIAKAVAEYQGGGSSRGSMDGSPAWMRDAEKYRNRAPSPQSTLPDSSSSSQSLPSSRKFTSDDAMPTRPSRAQAFREKRAALATNPGSPKVPASPSLASGASPSLASGASPSPVADSPSVPPAASVPNVDLLDLDGPPSAPASTMDIFSASPAPSTSSKLSGNTSNHRENGLQAYKRGDYAEAVEHFDLVLSGLAANDILRSLIYSNRAACNLKSGNFREALNDTQQGLRLLPQGKLSGVEVEKGKTAQEIWSKLVLRQAEALEHAERYQEAGQAYQQLLDNGFASHTVLTGRRRCQKALDPELEAKAAPPPEKKSQRRKWNTTGEPTSAAGKAALQKVRDEHKRQANLEAERDGLRDVVTQRIDAWKTGKEDNLRALLSSLHTVLWADSGWQPVGLHDLVLTKKVRVVYMKAVARTHPDKVPSSASTEIKMIAQGVFVAINKAWDTFRTENGL</sequence>
<proteinExistence type="predicted"/>
<evidence type="ECO:0000313" key="4">
    <source>
        <dbReference type="Proteomes" id="UP000238350"/>
    </source>
</evidence>
<dbReference type="Gene3D" id="1.25.40.10">
    <property type="entry name" value="Tetratricopeptide repeat domain"/>
    <property type="match status" value="1"/>
</dbReference>
<accession>A0A2T0FN18</accession>
<evidence type="ECO:0000256" key="1">
    <source>
        <dbReference type="SAM" id="MobiDB-lite"/>
    </source>
</evidence>
<dbReference type="OrthoDB" id="1717591at2759"/>
<feature type="compositionally biased region" description="Low complexity" evidence="1">
    <location>
        <begin position="361"/>
        <end position="395"/>
    </location>
</feature>
<dbReference type="GO" id="GO:0072318">
    <property type="term" value="P:clathrin coat disassembly"/>
    <property type="evidence" value="ECO:0007669"/>
    <property type="project" value="TreeGrafter"/>
</dbReference>
<feature type="compositionally biased region" description="Low complexity" evidence="1">
    <location>
        <begin position="46"/>
        <end position="58"/>
    </location>
</feature>
<dbReference type="SUPFAM" id="SSF46565">
    <property type="entry name" value="Chaperone J-domain"/>
    <property type="match status" value="1"/>
</dbReference>
<dbReference type="SMART" id="SM00165">
    <property type="entry name" value="UBA"/>
    <property type="match status" value="1"/>
</dbReference>
<dbReference type="Proteomes" id="UP000238350">
    <property type="component" value="Unassembled WGS sequence"/>
</dbReference>
<dbReference type="InterPro" id="IPR015940">
    <property type="entry name" value="UBA"/>
</dbReference>
<feature type="domain" description="UBA" evidence="2">
    <location>
        <begin position="185"/>
        <end position="226"/>
    </location>
</feature>
<feature type="region of interest" description="Disordered" evidence="1">
    <location>
        <begin position="302"/>
        <end position="438"/>
    </location>
</feature>
<evidence type="ECO:0000313" key="3">
    <source>
        <dbReference type="EMBL" id="PRT56370.1"/>
    </source>
</evidence>
<dbReference type="InterPro" id="IPR036869">
    <property type="entry name" value="J_dom_sf"/>
</dbReference>
<dbReference type="InterPro" id="IPR009060">
    <property type="entry name" value="UBA-like_sf"/>
</dbReference>
<dbReference type="PANTHER" id="PTHR23172:SF19">
    <property type="entry name" value="J DOMAIN-CONTAINING PROTEIN"/>
    <property type="match status" value="1"/>
</dbReference>
<dbReference type="Pfam" id="PF00627">
    <property type="entry name" value="UBA"/>
    <property type="match status" value="1"/>
</dbReference>
<dbReference type="GO" id="GO:0005737">
    <property type="term" value="C:cytoplasm"/>
    <property type="evidence" value="ECO:0007669"/>
    <property type="project" value="TreeGrafter"/>
</dbReference>
<dbReference type="Gene3D" id="1.10.8.10">
    <property type="entry name" value="DNA helicase RuvA subunit, C-terminal domain"/>
    <property type="match status" value="1"/>
</dbReference>
<dbReference type="InterPro" id="IPR033864">
    <property type="entry name" value="UBA2_scUBP14-like"/>
</dbReference>
<feature type="compositionally biased region" description="Low complexity" evidence="1">
    <location>
        <begin position="305"/>
        <end position="324"/>
    </location>
</feature>
<reference evidence="3 4" key="1">
    <citation type="submission" date="2017-04" db="EMBL/GenBank/DDBJ databases">
        <title>Genome sequencing of [Candida] sorbophila.</title>
        <authorList>
            <person name="Ahn J.O."/>
        </authorList>
    </citation>
    <scope>NUCLEOTIDE SEQUENCE [LARGE SCALE GENOMIC DNA]</scope>
    <source>
        <strain evidence="3 4">DS02</strain>
    </source>
</reference>